<dbReference type="RefSeq" id="WP_013702855.1">
    <property type="nucleotide sequence ID" value="NC_015387.1"/>
</dbReference>
<dbReference type="AlphaFoldDB" id="F2NKN7"/>
<dbReference type="OrthoDB" id="129627at2"/>
<dbReference type="InterPro" id="IPR054331">
    <property type="entry name" value="LiaF_TM"/>
</dbReference>
<sequence length="205" mass="21875">MRRSSTYGWGWALIILGAALLLDNLGWLDFSFFFPIALILLGIYLLQRREPVPLSPEPPAQGVGQGNTAAQPVAVESSAEPYLYHAATFAKTALKSHASAFKGGNVQAVCGKAVLDLREARLAEQRAVLNVSVVCGSVRLMIPAGWRVEVTAPVILGQVQPVGAPPPTDPDAPVLRLPGFVLLGTIEVARTSREARTEEDLDATP</sequence>
<organism evidence="4 5">
    <name type="scientific">Marinithermus hydrothermalis (strain DSM 14884 / JCM 11576 / T1)</name>
    <dbReference type="NCBI Taxonomy" id="869210"/>
    <lineage>
        <taxon>Bacteria</taxon>
        <taxon>Thermotogati</taxon>
        <taxon>Deinococcota</taxon>
        <taxon>Deinococci</taxon>
        <taxon>Thermales</taxon>
        <taxon>Thermaceae</taxon>
        <taxon>Marinithermus</taxon>
    </lineage>
</organism>
<feature type="domain" description="LiaF transmembrane" evidence="3">
    <location>
        <begin position="9"/>
        <end position="49"/>
    </location>
</feature>
<keyword evidence="1" id="KW-1133">Transmembrane helix</keyword>
<evidence type="ECO:0000259" key="3">
    <source>
        <dbReference type="Pfam" id="PF22570"/>
    </source>
</evidence>
<name>F2NKN7_MARHT</name>
<evidence type="ECO:0000313" key="5">
    <source>
        <dbReference type="Proteomes" id="UP000007030"/>
    </source>
</evidence>
<dbReference type="PANTHER" id="PTHR40763:SF5">
    <property type="entry name" value="MEMBRANE PROTEIN"/>
    <property type="match status" value="1"/>
</dbReference>
<gene>
    <name evidence="4" type="ordered locus">Marky_0035</name>
</gene>
<dbReference type="HOGENOM" id="CLU_1336169_0_0_0"/>
<feature type="transmembrane region" description="Helical" evidence="1">
    <location>
        <begin position="28"/>
        <end position="46"/>
    </location>
</feature>
<evidence type="ECO:0000313" key="4">
    <source>
        <dbReference type="EMBL" id="AEB10800.1"/>
    </source>
</evidence>
<dbReference type="Pfam" id="PF09922">
    <property type="entry name" value="LiaF-like_C"/>
    <property type="match status" value="1"/>
</dbReference>
<dbReference type="Pfam" id="PF22570">
    <property type="entry name" value="LiaF-TM"/>
    <property type="match status" value="1"/>
</dbReference>
<keyword evidence="5" id="KW-1185">Reference proteome</keyword>
<evidence type="ECO:0000256" key="1">
    <source>
        <dbReference type="SAM" id="Phobius"/>
    </source>
</evidence>
<dbReference type="KEGG" id="mhd:Marky_0035"/>
<reference evidence="4 5" key="1">
    <citation type="journal article" date="2012" name="Stand. Genomic Sci.">
        <title>Complete genome sequence of the aerobic, heterotroph Marinithermus hydrothermalis type strain (T1(T)) from a deep-sea hydrothermal vent chimney.</title>
        <authorList>
            <person name="Copeland A."/>
            <person name="Gu W."/>
            <person name="Yasawong M."/>
            <person name="Lapidus A."/>
            <person name="Lucas S."/>
            <person name="Deshpande S."/>
            <person name="Pagani I."/>
            <person name="Tapia R."/>
            <person name="Cheng J.F."/>
            <person name="Goodwin L.A."/>
            <person name="Pitluck S."/>
            <person name="Liolios K."/>
            <person name="Ivanova N."/>
            <person name="Mavromatis K."/>
            <person name="Mikhailova N."/>
            <person name="Pati A."/>
            <person name="Chen A."/>
            <person name="Palaniappan K."/>
            <person name="Land M."/>
            <person name="Pan C."/>
            <person name="Brambilla E.M."/>
            <person name="Rohde M."/>
            <person name="Tindall B.J."/>
            <person name="Sikorski J."/>
            <person name="Goker M."/>
            <person name="Detter J.C."/>
            <person name="Bristow J."/>
            <person name="Eisen J.A."/>
            <person name="Markowitz V."/>
            <person name="Hugenholtz P."/>
            <person name="Kyrpides N.C."/>
            <person name="Klenk H.P."/>
            <person name="Woyke T."/>
        </authorList>
    </citation>
    <scope>NUCLEOTIDE SEQUENCE [LARGE SCALE GENOMIC DNA]</scope>
    <source>
        <strain evidence="5">DSM 14884 / JCM 11576 / T1</strain>
    </source>
</reference>
<dbReference type="eggNOG" id="COG4758">
    <property type="taxonomic scope" value="Bacteria"/>
</dbReference>
<dbReference type="InterPro" id="IPR024425">
    <property type="entry name" value="LiaF-like_C"/>
</dbReference>
<accession>F2NKN7</accession>
<feature type="transmembrane region" description="Helical" evidence="1">
    <location>
        <begin position="7"/>
        <end position="22"/>
    </location>
</feature>
<proteinExistence type="predicted"/>
<keyword evidence="1" id="KW-0472">Membrane</keyword>
<evidence type="ECO:0000259" key="2">
    <source>
        <dbReference type="Pfam" id="PF09922"/>
    </source>
</evidence>
<dbReference type="Proteomes" id="UP000007030">
    <property type="component" value="Chromosome"/>
</dbReference>
<dbReference type="EMBL" id="CP002630">
    <property type="protein sequence ID" value="AEB10800.1"/>
    <property type="molecule type" value="Genomic_DNA"/>
</dbReference>
<keyword evidence="1 4" id="KW-0812">Transmembrane</keyword>
<dbReference type="STRING" id="869210.Marky_0035"/>
<protein>
    <submittedName>
        <fullName evidence="4">Transmembrane protein</fullName>
    </submittedName>
</protein>
<feature type="domain" description="Cell wall-active antibiotics response LiaF-like C-terminal" evidence="2">
    <location>
        <begin position="90"/>
        <end position="160"/>
    </location>
</feature>
<dbReference type="PANTHER" id="PTHR40763">
    <property type="entry name" value="MEMBRANE PROTEIN-RELATED"/>
    <property type="match status" value="1"/>
</dbReference>